<accession>A0A3P7JGT7</accession>
<dbReference type="Proteomes" id="UP000270094">
    <property type="component" value="Unassembled WGS sequence"/>
</dbReference>
<sequence length="135" mass="15134">MAMKTLQFVAGLQDPTLREVCLRIILRLYSHADDTPMKIEDLVNECENFTALKMDNTDMEGTHDVHAVWKKKIKCFSCGGPHFKKNAHSPPPLVRRSDAEQDPSPMVAEDSAKTLSRLTPRIQGLTSTSLSMDVH</sequence>
<reference evidence="2 3" key="1">
    <citation type="submission" date="2018-11" db="EMBL/GenBank/DDBJ databases">
        <authorList>
            <consortium name="Pathogen Informatics"/>
        </authorList>
    </citation>
    <scope>NUCLEOTIDE SEQUENCE [LARGE SCALE GENOMIC DNA]</scope>
</reference>
<feature type="non-terminal residue" evidence="2">
    <location>
        <position position="135"/>
    </location>
</feature>
<evidence type="ECO:0000313" key="3">
    <source>
        <dbReference type="Proteomes" id="UP000270094"/>
    </source>
</evidence>
<keyword evidence="3" id="KW-1185">Reference proteome</keyword>
<protein>
    <submittedName>
        <fullName evidence="2">Uncharacterized protein</fullName>
    </submittedName>
</protein>
<evidence type="ECO:0000313" key="2">
    <source>
        <dbReference type="EMBL" id="VDM77434.1"/>
    </source>
</evidence>
<proteinExistence type="predicted"/>
<organism evidence="2 3">
    <name type="scientific">Strongylus vulgaris</name>
    <name type="common">Blood worm</name>
    <dbReference type="NCBI Taxonomy" id="40348"/>
    <lineage>
        <taxon>Eukaryota</taxon>
        <taxon>Metazoa</taxon>
        <taxon>Ecdysozoa</taxon>
        <taxon>Nematoda</taxon>
        <taxon>Chromadorea</taxon>
        <taxon>Rhabditida</taxon>
        <taxon>Rhabditina</taxon>
        <taxon>Rhabditomorpha</taxon>
        <taxon>Strongyloidea</taxon>
        <taxon>Strongylidae</taxon>
        <taxon>Strongylus</taxon>
    </lineage>
</organism>
<dbReference type="OrthoDB" id="5868148at2759"/>
<evidence type="ECO:0000256" key="1">
    <source>
        <dbReference type="SAM" id="MobiDB-lite"/>
    </source>
</evidence>
<feature type="region of interest" description="Disordered" evidence="1">
    <location>
        <begin position="83"/>
        <end position="112"/>
    </location>
</feature>
<gene>
    <name evidence="2" type="ORF">SVUK_LOCUS12432</name>
</gene>
<dbReference type="AlphaFoldDB" id="A0A3P7JGT7"/>
<dbReference type="EMBL" id="UYYB01099218">
    <property type="protein sequence ID" value="VDM77434.1"/>
    <property type="molecule type" value="Genomic_DNA"/>
</dbReference>
<name>A0A3P7JGT7_STRVU</name>